<comment type="caution">
    <text evidence="1">The sequence shown here is derived from an EMBL/GenBank/DDBJ whole genome shotgun (WGS) entry which is preliminary data.</text>
</comment>
<gene>
    <name evidence="1" type="ORF">ACFQEU_17665</name>
</gene>
<organism evidence="1 2">
    <name type="scientific">Halorubrum tibetense</name>
    <dbReference type="NCBI Taxonomy" id="175631"/>
    <lineage>
        <taxon>Archaea</taxon>
        <taxon>Methanobacteriati</taxon>
        <taxon>Methanobacteriota</taxon>
        <taxon>Stenosarchaea group</taxon>
        <taxon>Halobacteria</taxon>
        <taxon>Halobacteriales</taxon>
        <taxon>Haloferacaceae</taxon>
        <taxon>Halorubrum</taxon>
    </lineage>
</organism>
<name>A0ABD5SEA6_9EURY</name>
<evidence type="ECO:0000313" key="1">
    <source>
        <dbReference type="EMBL" id="MFC6755279.1"/>
    </source>
</evidence>
<keyword evidence="2" id="KW-1185">Reference proteome</keyword>
<feature type="non-terminal residue" evidence="1">
    <location>
        <position position="164"/>
    </location>
</feature>
<dbReference type="AlphaFoldDB" id="A0ABD5SEA6"/>
<accession>A0ABD5SEA6</accession>
<proteinExistence type="predicted"/>
<sequence length="164" mass="17938">MASLVLTSFKNNQTLAQVLSQLDQLPLSWHDLSVQPSADGFVLTAQCEAPVDAGAMQESIAELLPDVLVQVSDSAYLACDYVMTLMAQDLKPRHLNAVLAKLEPMGLQLQTLRSLSKGSNRPRKAWQLRLSGNTDLKHARVSLLELADNLGVDICLQPRADFAK</sequence>
<evidence type="ECO:0000313" key="2">
    <source>
        <dbReference type="Proteomes" id="UP001596442"/>
    </source>
</evidence>
<protein>
    <submittedName>
        <fullName evidence="1">Uncharacterized protein</fullName>
    </submittedName>
</protein>
<dbReference type="EMBL" id="JBHSWW010000671">
    <property type="protein sequence ID" value="MFC6755279.1"/>
    <property type="molecule type" value="Genomic_DNA"/>
</dbReference>
<dbReference type="RefSeq" id="WP_379784269.1">
    <property type="nucleotide sequence ID" value="NZ_JBHSWW010000671.1"/>
</dbReference>
<dbReference type="Gene3D" id="3.30.70.260">
    <property type="match status" value="1"/>
</dbReference>
<dbReference type="Proteomes" id="UP001596442">
    <property type="component" value="Unassembled WGS sequence"/>
</dbReference>
<reference evidence="1 2" key="1">
    <citation type="journal article" date="2019" name="Int. J. Syst. Evol. Microbiol.">
        <title>The Global Catalogue of Microorganisms (GCM) 10K type strain sequencing project: providing services to taxonomists for standard genome sequencing and annotation.</title>
        <authorList>
            <consortium name="The Broad Institute Genomics Platform"/>
            <consortium name="The Broad Institute Genome Sequencing Center for Infectious Disease"/>
            <person name="Wu L."/>
            <person name="Ma J."/>
        </authorList>
    </citation>
    <scope>NUCLEOTIDE SEQUENCE [LARGE SCALE GENOMIC DNA]</scope>
    <source>
        <strain evidence="1 2">CGMCC 1.3239</strain>
    </source>
</reference>